<feature type="region of interest" description="Disordered" evidence="1">
    <location>
        <begin position="403"/>
        <end position="429"/>
    </location>
</feature>
<name>A0A370K7D3_9GAMM</name>
<dbReference type="InterPro" id="IPR028087">
    <property type="entry name" value="Tad_N"/>
</dbReference>
<evidence type="ECO:0000313" key="3">
    <source>
        <dbReference type="EMBL" id="RDI98534.1"/>
    </source>
</evidence>
<feature type="compositionally biased region" description="Basic and acidic residues" evidence="1">
    <location>
        <begin position="403"/>
        <end position="413"/>
    </location>
</feature>
<accession>A0A370K7D3</accession>
<dbReference type="Pfam" id="PF13400">
    <property type="entry name" value="Tad"/>
    <property type="match status" value="1"/>
</dbReference>
<dbReference type="EMBL" id="QQSY01000002">
    <property type="protein sequence ID" value="RDI98534.1"/>
    <property type="molecule type" value="Genomic_DNA"/>
</dbReference>
<dbReference type="AlphaFoldDB" id="A0A370K7D3"/>
<evidence type="ECO:0000256" key="1">
    <source>
        <dbReference type="SAM" id="MobiDB-lite"/>
    </source>
</evidence>
<keyword evidence="4" id="KW-1185">Reference proteome</keyword>
<reference evidence="3 4" key="1">
    <citation type="submission" date="2018-07" db="EMBL/GenBank/DDBJ databases">
        <title>Dyella solisilvae sp. nov., isolated from the pine and broad-leaved mixed forest soil.</title>
        <authorList>
            <person name="Gao Z."/>
            <person name="Qiu L."/>
        </authorList>
    </citation>
    <scope>NUCLEOTIDE SEQUENCE [LARGE SCALE GENOMIC DNA]</scope>
    <source>
        <strain evidence="3 4">DHG54</strain>
    </source>
</reference>
<comment type="caution">
    <text evidence="3">The sequence shown here is derived from an EMBL/GenBank/DDBJ whole genome shotgun (WGS) entry which is preliminary data.</text>
</comment>
<organism evidence="3 4">
    <name type="scientific">Dyella solisilvae</name>
    <dbReference type="NCBI Taxonomy" id="1920168"/>
    <lineage>
        <taxon>Bacteria</taxon>
        <taxon>Pseudomonadati</taxon>
        <taxon>Pseudomonadota</taxon>
        <taxon>Gammaproteobacteria</taxon>
        <taxon>Lysobacterales</taxon>
        <taxon>Rhodanobacteraceae</taxon>
        <taxon>Dyella</taxon>
    </lineage>
</organism>
<sequence>MPIEWGKCEMRWPSRTRAMRVARGQAMPIVLLFLAALCVGLLVLFNTGQVVSKKTQLVQTADATAYSVAVSQARALNFAAYMNRAEVANEVAVAQIVSIYSWMNFAQTGATNMSVAAKVAGALLSEIGIGVVLLEMSEVLDEINSVLNQVRHGARAAFEAIVTSVGALNFAYSEAAKASVTQVHLYADGDLVARRTVEANNRANADAGMQLSASTNVVLLGQVRTLAGYFPIYKILPNGPGGTMSESTQTPGGERLKNVVMQARDPYTRARSQRIGGSLLLIRASLTMAGGTDLQGYHRWAGMDTFRFLIEEKRPTWSGFKWKTALDLPLAWGAAQAVAKSGSWSSYPLLPGINNGRGWSSPYDNKRYTPYNGAGGNGFVGRLAAIDPAGSDSPDNALLRDRALQKDKPRLQEYPDTSNDPRSPIVSARASSTSDWPIVSVEVEQALDALHTSTHLEGMGAGQFTVPETARGDKLRAVASAQVYFARPRTLFARADGKRELANLFSPYWQVRLVDTPAAVKAQFLALDGIAP</sequence>
<dbReference type="Proteomes" id="UP000254711">
    <property type="component" value="Unassembled WGS sequence"/>
</dbReference>
<gene>
    <name evidence="3" type="ORF">DVT68_08360</name>
</gene>
<proteinExistence type="predicted"/>
<evidence type="ECO:0000313" key="4">
    <source>
        <dbReference type="Proteomes" id="UP000254711"/>
    </source>
</evidence>
<evidence type="ECO:0000259" key="2">
    <source>
        <dbReference type="Pfam" id="PF13400"/>
    </source>
</evidence>
<feature type="domain" description="Putative Flp pilus-assembly TadG-like N-terminal" evidence="2">
    <location>
        <begin position="24"/>
        <end position="70"/>
    </location>
</feature>
<protein>
    <recommendedName>
        <fullName evidence="2">Putative Flp pilus-assembly TadG-like N-terminal domain-containing protein</fullName>
    </recommendedName>
</protein>